<keyword evidence="2" id="KW-1185">Reference proteome</keyword>
<evidence type="ECO:0000313" key="1">
    <source>
        <dbReference type="EMBL" id="CAI6357812.1"/>
    </source>
</evidence>
<evidence type="ECO:0000313" key="2">
    <source>
        <dbReference type="Proteomes" id="UP001160148"/>
    </source>
</evidence>
<reference evidence="1 2" key="1">
    <citation type="submission" date="2023-01" db="EMBL/GenBank/DDBJ databases">
        <authorList>
            <person name="Whitehead M."/>
        </authorList>
    </citation>
    <scope>NUCLEOTIDE SEQUENCE [LARGE SCALE GENOMIC DNA]</scope>
</reference>
<protein>
    <submittedName>
        <fullName evidence="1">Uncharacterized protein</fullName>
    </submittedName>
</protein>
<sequence length="161" mass="18115">MSPVSFTLVSRGCAETSGAGSCLWLSCSVPATFWSTSHSHGKLNFVALSSTKTLIIYSAARSVRSSPISRCHMFFAASDVSTRPTIGRCHYGDSLLTLLSVLKDFRDASHRQQQLICRPATYRPTRNSHKYLCFYKVYKKNDVSISDEYPIFHVLTIFVYR</sequence>
<dbReference type="AlphaFoldDB" id="A0AAV0WQH6"/>
<dbReference type="EMBL" id="CARXXK010000002">
    <property type="protein sequence ID" value="CAI6357812.1"/>
    <property type="molecule type" value="Genomic_DNA"/>
</dbReference>
<name>A0AAV0WQH6_9HEMI</name>
<gene>
    <name evidence="1" type="ORF">MEUPH1_LOCUS13400</name>
</gene>
<proteinExistence type="predicted"/>
<accession>A0AAV0WQH6</accession>
<comment type="caution">
    <text evidence="1">The sequence shown here is derived from an EMBL/GenBank/DDBJ whole genome shotgun (WGS) entry which is preliminary data.</text>
</comment>
<dbReference type="Proteomes" id="UP001160148">
    <property type="component" value="Unassembled WGS sequence"/>
</dbReference>
<organism evidence="1 2">
    <name type="scientific">Macrosiphum euphorbiae</name>
    <name type="common">potato aphid</name>
    <dbReference type="NCBI Taxonomy" id="13131"/>
    <lineage>
        <taxon>Eukaryota</taxon>
        <taxon>Metazoa</taxon>
        <taxon>Ecdysozoa</taxon>
        <taxon>Arthropoda</taxon>
        <taxon>Hexapoda</taxon>
        <taxon>Insecta</taxon>
        <taxon>Pterygota</taxon>
        <taxon>Neoptera</taxon>
        <taxon>Paraneoptera</taxon>
        <taxon>Hemiptera</taxon>
        <taxon>Sternorrhyncha</taxon>
        <taxon>Aphidomorpha</taxon>
        <taxon>Aphidoidea</taxon>
        <taxon>Aphididae</taxon>
        <taxon>Macrosiphini</taxon>
        <taxon>Macrosiphum</taxon>
    </lineage>
</organism>